<dbReference type="PANTHER" id="PTHR11579">
    <property type="entry name" value="PROTEIN-L-ISOASPARTATE O-METHYLTRANSFERASE"/>
    <property type="match status" value="1"/>
</dbReference>
<dbReference type="GO" id="GO:0004719">
    <property type="term" value="F:protein-L-isoaspartate (D-aspartate) O-methyltransferase activity"/>
    <property type="evidence" value="ECO:0007669"/>
    <property type="project" value="UniProtKB-EC"/>
</dbReference>
<comment type="subcellular location">
    <subcellularLocation>
        <location evidence="1">Cytoplasm</location>
    </subcellularLocation>
</comment>
<comment type="similarity">
    <text evidence="2">Belongs to the methyltransferase superfamily. L-isoaspartyl/D-aspartyl protein methyltransferase family.</text>
</comment>
<evidence type="ECO:0000256" key="1">
    <source>
        <dbReference type="ARBA" id="ARBA00004496"/>
    </source>
</evidence>
<evidence type="ECO:0000256" key="5">
    <source>
        <dbReference type="ARBA" id="ARBA00022490"/>
    </source>
</evidence>
<keyword evidence="8" id="KW-0949">S-adenosyl-L-methionine</keyword>
<reference evidence="12" key="1">
    <citation type="journal article" date="2014" name="Int. J. Syst. Evol. Microbiol.">
        <title>Complete genome sequence of Corynebacterium casei LMG S-19264T (=DSM 44701T), isolated from a smear-ripened cheese.</title>
        <authorList>
            <consortium name="US DOE Joint Genome Institute (JGI-PGF)"/>
            <person name="Walter F."/>
            <person name="Albersmeier A."/>
            <person name="Kalinowski J."/>
            <person name="Ruckert C."/>
        </authorList>
    </citation>
    <scope>NUCLEOTIDE SEQUENCE</scope>
    <source>
        <strain evidence="12">CGMCC 4.7430</strain>
    </source>
</reference>
<dbReference type="CDD" id="cd02440">
    <property type="entry name" value="AdoMet_MTases"/>
    <property type="match status" value="1"/>
</dbReference>
<evidence type="ECO:0000256" key="4">
    <source>
        <dbReference type="ARBA" id="ARBA00013346"/>
    </source>
</evidence>
<evidence type="ECO:0000256" key="2">
    <source>
        <dbReference type="ARBA" id="ARBA00005369"/>
    </source>
</evidence>
<keyword evidence="13" id="KW-1185">Reference proteome</keyword>
<dbReference type="InterPro" id="IPR026448">
    <property type="entry name" value="Methyltr_grasp"/>
</dbReference>
<dbReference type="EMBL" id="BMNK01000001">
    <property type="protein sequence ID" value="GGP01071.1"/>
    <property type="molecule type" value="Genomic_DNA"/>
</dbReference>
<organism evidence="12 13">
    <name type="scientific">Nonomuraea glycinis</name>
    <dbReference type="NCBI Taxonomy" id="2047744"/>
    <lineage>
        <taxon>Bacteria</taxon>
        <taxon>Bacillati</taxon>
        <taxon>Actinomycetota</taxon>
        <taxon>Actinomycetes</taxon>
        <taxon>Streptosporangiales</taxon>
        <taxon>Streptosporangiaceae</taxon>
        <taxon>Nonomuraea</taxon>
    </lineage>
</organism>
<dbReference type="SUPFAM" id="SSF53335">
    <property type="entry name" value="S-adenosyl-L-methionine-dependent methyltransferases"/>
    <property type="match status" value="1"/>
</dbReference>
<protein>
    <recommendedName>
        <fullName evidence="4">Protein-L-isoaspartate O-methyltransferase</fullName>
        <ecNumber evidence="3">2.1.1.77</ecNumber>
    </recommendedName>
    <alternativeName>
        <fullName evidence="11">L-isoaspartyl protein carboxyl methyltransferase</fullName>
    </alternativeName>
    <alternativeName>
        <fullName evidence="9">Protein L-isoaspartyl methyltransferase</fullName>
    </alternativeName>
    <alternativeName>
        <fullName evidence="10">Protein-beta-aspartate methyltransferase</fullName>
    </alternativeName>
</protein>
<sequence>MTTAAHLRLALAESIKSPDWREALEAVPRTTFLGDAVYRHDPHLGWVPTHRTEMTTEEWLALAYEDETWVTQVDGVLAEDATEPVTILRPTSSSTQPSLVVRMLEAAGVREGDTVLEIGTGTGYSTALMCHRLGAASVTSIEYDPVIATRAKRAINEAGYSPTLIEGDGLLGYESNAPYDQLIATCAVRTIPLAWLRQLRDEGTITAPMLGWLGGVAFAHLHVSEDGTASGRFREDDVYFMPARAHAAPPRPTLQMGIGEVGHSEVDPAILKDDTALFVAQLAVPQAHHGWAEDTLVLHDVTTGSQTDIRPSPGGGWVVHQHGPHRLWDQVEEIILTWMEAGRPHQSGFGLTVTSKDQRIWLGDPDGLSWELP</sequence>
<evidence type="ECO:0000256" key="8">
    <source>
        <dbReference type="ARBA" id="ARBA00022691"/>
    </source>
</evidence>
<keyword evidence="5" id="KW-0963">Cytoplasm</keyword>
<dbReference type="EC" id="2.1.1.77" evidence="3"/>
<keyword evidence="6" id="KW-0489">Methyltransferase</keyword>
<keyword evidence="7" id="KW-0808">Transferase</keyword>
<dbReference type="InterPro" id="IPR029063">
    <property type="entry name" value="SAM-dependent_MTases_sf"/>
</dbReference>
<evidence type="ECO:0000313" key="13">
    <source>
        <dbReference type="Proteomes" id="UP000660745"/>
    </source>
</evidence>
<dbReference type="GO" id="GO:0032259">
    <property type="term" value="P:methylation"/>
    <property type="evidence" value="ECO:0007669"/>
    <property type="project" value="UniProtKB-KW"/>
</dbReference>
<evidence type="ECO:0000256" key="11">
    <source>
        <dbReference type="ARBA" id="ARBA00031350"/>
    </source>
</evidence>
<evidence type="ECO:0000256" key="3">
    <source>
        <dbReference type="ARBA" id="ARBA00011890"/>
    </source>
</evidence>
<evidence type="ECO:0000256" key="10">
    <source>
        <dbReference type="ARBA" id="ARBA00031323"/>
    </source>
</evidence>
<gene>
    <name evidence="12" type="primary">pcm</name>
    <name evidence="12" type="ORF">GCM10012278_03360</name>
</gene>
<dbReference type="PANTHER" id="PTHR11579:SF0">
    <property type="entry name" value="PROTEIN-L-ISOASPARTATE(D-ASPARTATE) O-METHYLTRANSFERASE"/>
    <property type="match status" value="1"/>
</dbReference>
<accession>A0A918E214</accession>
<dbReference type="GO" id="GO:0005737">
    <property type="term" value="C:cytoplasm"/>
    <property type="evidence" value="ECO:0007669"/>
    <property type="project" value="UniProtKB-SubCell"/>
</dbReference>
<evidence type="ECO:0000256" key="7">
    <source>
        <dbReference type="ARBA" id="ARBA00022679"/>
    </source>
</evidence>
<dbReference type="Gene3D" id="3.40.50.150">
    <property type="entry name" value="Vaccinia Virus protein VP39"/>
    <property type="match status" value="1"/>
</dbReference>
<evidence type="ECO:0000256" key="9">
    <source>
        <dbReference type="ARBA" id="ARBA00030757"/>
    </source>
</evidence>
<evidence type="ECO:0000313" key="12">
    <source>
        <dbReference type="EMBL" id="GGP01071.1"/>
    </source>
</evidence>
<reference evidence="12" key="2">
    <citation type="submission" date="2020-09" db="EMBL/GenBank/DDBJ databases">
        <authorList>
            <person name="Sun Q."/>
            <person name="Zhou Y."/>
        </authorList>
    </citation>
    <scope>NUCLEOTIDE SEQUENCE</scope>
    <source>
        <strain evidence="12">CGMCC 4.7430</strain>
    </source>
</reference>
<comment type="caution">
    <text evidence="12">The sequence shown here is derived from an EMBL/GenBank/DDBJ whole genome shotgun (WGS) entry which is preliminary data.</text>
</comment>
<dbReference type="Proteomes" id="UP000660745">
    <property type="component" value="Unassembled WGS sequence"/>
</dbReference>
<evidence type="ECO:0000256" key="6">
    <source>
        <dbReference type="ARBA" id="ARBA00022603"/>
    </source>
</evidence>
<dbReference type="NCBIfam" id="TIGR04188">
    <property type="entry name" value="methyltr_grsp"/>
    <property type="match status" value="1"/>
</dbReference>
<name>A0A918E214_9ACTN</name>
<dbReference type="InterPro" id="IPR000682">
    <property type="entry name" value="PCMT"/>
</dbReference>
<dbReference type="AlphaFoldDB" id="A0A918E214"/>
<dbReference type="Pfam" id="PF01135">
    <property type="entry name" value="PCMT"/>
    <property type="match status" value="1"/>
</dbReference>
<proteinExistence type="inferred from homology"/>